<evidence type="ECO:0000313" key="6">
    <source>
        <dbReference type="EMBL" id="GMI14390.1"/>
    </source>
</evidence>
<feature type="repeat" description="Solcar" evidence="4">
    <location>
        <begin position="208"/>
        <end position="289"/>
    </location>
</feature>
<dbReference type="InterPro" id="IPR053017">
    <property type="entry name" value="Mito_Cit/Oxoglu_Carrier"/>
</dbReference>
<sequence length="297" mass="32928">MKSEPNTITAKSRVPAYEKIIIGPLCVIGEMLTGGHYIEVLRLAKQMQTSPPLTYPQIHSALVKESGVLGAFYRGMFPWGLIQSVKGLPVLFIQGETKHHLNKYTRLTNEIIEPLAGVAGGIAQAFFVCPTQKLKVLAVAEPRFAKMKAMEVVRRVVKEQGVRGLYDGIEAMAARRGMDWMIRFTVSAKLNEFIRSFKDDPTEQLLLPELMACGIVGGAFSAITHPIDCIITNSQKPSYTGKKDPLTVAKSIYKEAGWKGFGRGLAPKILDNSYHTMWMYGIGTFVYEVVGKWTRGD</sequence>
<dbReference type="Proteomes" id="UP001165160">
    <property type="component" value="Unassembled WGS sequence"/>
</dbReference>
<evidence type="ECO:0000313" key="7">
    <source>
        <dbReference type="Proteomes" id="UP001165160"/>
    </source>
</evidence>
<dbReference type="Gene3D" id="1.50.40.10">
    <property type="entry name" value="Mitochondrial carrier domain"/>
    <property type="match status" value="1"/>
</dbReference>
<comment type="similarity">
    <text evidence="5">Belongs to the mitochondrial carrier (TC 2.A.29) family.</text>
</comment>
<reference evidence="7" key="1">
    <citation type="journal article" date="2023" name="Commun. Biol.">
        <title>Genome analysis of Parmales, the sister group of diatoms, reveals the evolutionary specialization of diatoms from phago-mixotrophs to photoautotrophs.</title>
        <authorList>
            <person name="Ban H."/>
            <person name="Sato S."/>
            <person name="Yoshikawa S."/>
            <person name="Yamada K."/>
            <person name="Nakamura Y."/>
            <person name="Ichinomiya M."/>
            <person name="Sato N."/>
            <person name="Blanc-Mathieu R."/>
            <person name="Endo H."/>
            <person name="Kuwata A."/>
            <person name="Ogata H."/>
        </authorList>
    </citation>
    <scope>NUCLEOTIDE SEQUENCE [LARGE SCALE GENOMIC DNA]</scope>
    <source>
        <strain evidence="7">NIES 3699</strain>
    </source>
</reference>
<accession>A0A9W7KX24</accession>
<dbReference type="Pfam" id="PF00153">
    <property type="entry name" value="Mito_carr"/>
    <property type="match status" value="2"/>
</dbReference>
<keyword evidence="3 4" id="KW-0472">Membrane</keyword>
<dbReference type="GO" id="GO:0016020">
    <property type="term" value="C:membrane"/>
    <property type="evidence" value="ECO:0007669"/>
    <property type="project" value="UniProtKB-SubCell"/>
</dbReference>
<organism evidence="6 7">
    <name type="scientific">Triparma verrucosa</name>
    <dbReference type="NCBI Taxonomy" id="1606542"/>
    <lineage>
        <taxon>Eukaryota</taxon>
        <taxon>Sar</taxon>
        <taxon>Stramenopiles</taxon>
        <taxon>Ochrophyta</taxon>
        <taxon>Bolidophyceae</taxon>
        <taxon>Parmales</taxon>
        <taxon>Triparmaceae</taxon>
        <taxon>Triparma</taxon>
    </lineage>
</organism>
<evidence type="ECO:0000256" key="5">
    <source>
        <dbReference type="RuleBase" id="RU000488"/>
    </source>
</evidence>
<dbReference type="GO" id="GO:0006843">
    <property type="term" value="P:mitochondrial citrate transmembrane transport"/>
    <property type="evidence" value="ECO:0007669"/>
    <property type="project" value="TreeGrafter"/>
</dbReference>
<comment type="subcellular location">
    <subcellularLocation>
        <location evidence="1">Membrane</location>
        <topology evidence="1">Multi-pass membrane protein</topology>
    </subcellularLocation>
</comment>
<keyword evidence="5" id="KW-0813">Transport</keyword>
<dbReference type="GO" id="GO:0005739">
    <property type="term" value="C:mitochondrion"/>
    <property type="evidence" value="ECO:0007669"/>
    <property type="project" value="TreeGrafter"/>
</dbReference>
<dbReference type="PANTHER" id="PTHR46982">
    <property type="entry name" value="CITRATE/OXOGLUTARATE CARRIER PROTEIN"/>
    <property type="match status" value="1"/>
</dbReference>
<dbReference type="InterPro" id="IPR018108">
    <property type="entry name" value="MCP_transmembrane"/>
</dbReference>
<name>A0A9W7KX24_9STRA</name>
<evidence type="ECO:0008006" key="8">
    <source>
        <dbReference type="Google" id="ProtNLM"/>
    </source>
</evidence>
<feature type="repeat" description="Solcar" evidence="4">
    <location>
        <begin position="108"/>
        <end position="193"/>
    </location>
</feature>
<keyword evidence="7" id="KW-1185">Reference proteome</keyword>
<protein>
    <recommendedName>
        <fullName evidence="8">Mitochondrial carrier protein</fullName>
    </recommendedName>
</protein>
<dbReference type="SUPFAM" id="SSF103506">
    <property type="entry name" value="Mitochondrial carrier"/>
    <property type="match status" value="1"/>
</dbReference>
<dbReference type="PROSITE" id="PS50920">
    <property type="entry name" value="SOLCAR"/>
    <property type="match status" value="2"/>
</dbReference>
<dbReference type="AlphaFoldDB" id="A0A9W7KX24"/>
<dbReference type="GO" id="GO:0005371">
    <property type="term" value="F:tricarboxylate secondary active transmembrane transporter activity"/>
    <property type="evidence" value="ECO:0007669"/>
    <property type="project" value="TreeGrafter"/>
</dbReference>
<evidence type="ECO:0000256" key="3">
    <source>
        <dbReference type="ARBA" id="ARBA00023136"/>
    </source>
</evidence>
<comment type="caution">
    <text evidence="6">The sequence shown here is derived from an EMBL/GenBank/DDBJ whole genome shotgun (WGS) entry which is preliminary data.</text>
</comment>
<evidence type="ECO:0000256" key="4">
    <source>
        <dbReference type="PROSITE-ProRule" id="PRU00282"/>
    </source>
</evidence>
<proteinExistence type="inferred from homology"/>
<dbReference type="PANTHER" id="PTHR46982:SF1">
    <property type="entry name" value="CITRATE_OXOGLUTARATE CARRIER PROTEIN"/>
    <property type="match status" value="1"/>
</dbReference>
<evidence type="ECO:0000256" key="2">
    <source>
        <dbReference type="ARBA" id="ARBA00022692"/>
    </source>
</evidence>
<dbReference type="GO" id="GO:0015742">
    <property type="term" value="P:alpha-ketoglutarate transport"/>
    <property type="evidence" value="ECO:0007669"/>
    <property type="project" value="TreeGrafter"/>
</dbReference>
<gene>
    <name evidence="6" type="ORF">TrVE_jg13198</name>
</gene>
<dbReference type="InterPro" id="IPR023395">
    <property type="entry name" value="MCP_dom_sf"/>
</dbReference>
<keyword evidence="2 4" id="KW-0812">Transmembrane</keyword>
<dbReference type="EMBL" id="BRXX01000499">
    <property type="protein sequence ID" value="GMI14390.1"/>
    <property type="molecule type" value="Genomic_DNA"/>
</dbReference>
<evidence type="ECO:0000256" key="1">
    <source>
        <dbReference type="ARBA" id="ARBA00004141"/>
    </source>
</evidence>